<dbReference type="InterPro" id="IPR001227">
    <property type="entry name" value="Ac_transferase_dom_sf"/>
</dbReference>
<dbReference type="GO" id="GO:0016491">
    <property type="term" value="F:oxidoreductase activity"/>
    <property type="evidence" value="ECO:0007669"/>
    <property type="project" value="UniProtKB-KW"/>
</dbReference>
<dbReference type="SMART" id="SM00826">
    <property type="entry name" value="PKS_DH"/>
    <property type="match status" value="1"/>
</dbReference>
<comment type="caution">
    <text evidence="8">Lacks conserved residue(s) required for the propagation of feature annotation.</text>
</comment>
<dbReference type="SUPFAM" id="SSF53901">
    <property type="entry name" value="Thiolase-like"/>
    <property type="match status" value="1"/>
</dbReference>
<dbReference type="InterPro" id="IPR013968">
    <property type="entry name" value="PKS_KR"/>
</dbReference>
<organism evidence="12">
    <name type="scientific">Aspergillus niger</name>
    <dbReference type="NCBI Taxonomy" id="5061"/>
    <lineage>
        <taxon>Eukaryota</taxon>
        <taxon>Fungi</taxon>
        <taxon>Dikarya</taxon>
        <taxon>Ascomycota</taxon>
        <taxon>Pezizomycotina</taxon>
        <taxon>Eurotiomycetes</taxon>
        <taxon>Eurotiomycetidae</taxon>
        <taxon>Eurotiales</taxon>
        <taxon>Aspergillaceae</taxon>
        <taxon>Aspergillus</taxon>
        <taxon>Aspergillus subgen. Circumdati</taxon>
    </lineage>
</organism>
<dbReference type="SUPFAM" id="SSF55048">
    <property type="entry name" value="Probable ACP-binding domain of malonyl-CoA ACP transacylase"/>
    <property type="match status" value="1"/>
</dbReference>
<dbReference type="InterPro" id="IPR049551">
    <property type="entry name" value="PKS_DH_C"/>
</dbReference>
<dbReference type="EMBL" id="KX519720">
    <property type="protein sequence ID" value="ARQ80491.1"/>
    <property type="molecule type" value="Genomic_DNA"/>
</dbReference>
<feature type="domain" description="PKS/mFAS DH" evidence="11">
    <location>
        <begin position="959"/>
        <end position="1253"/>
    </location>
</feature>
<dbReference type="SUPFAM" id="SSF47336">
    <property type="entry name" value="ACP-like"/>
    <property type="match status" value="1"/>
</dbReference>
<dbReference type="SMR" id="A0A1X9RKF3"/>
<dbReference type="InterPro" id="IPR018201">
    <property type="entry name" value="Ketoacyl_synth_AS"/>
</dbReference>
<dbReference type="InterPro" id="IPR014031">
    <property type="entry name" value="Ketoacyl_synth_C"/>
</dbReference>
<evidence type="ECO:0000256" key="8">
    <source>
        <dbReference type="PROSITE-ProRule" id="PRU01363"/>
    </source>
</evidence>
<dbReference type="Gene3D" id="1.10.1200.10">
    <property type="entry name" value="ACP-like"/>
    <property type="match status" value="1"/>
</dbReference>
<dbReference type="InterPro" id="IPR016036">
    <property type="entry name" value="Malonyl_transacylase_ACP-bd"/>
</dbReference>
<dbReference type="InterPro" id="IPR011032">
    <property type="entry name" value="GroES-like_sf"/>
</dbReference>
<dbReference type="PANTHER" id="PTHR43775">
    <property type="entry name" value="FATTY ACID SYNTHASE"/>
    <property type="match status" value="1"/>
</dbReference>
<protein>
    <submittedName>
        <fullName evidence="12">Polyketide synthase</fullName>
    </submittedName>
</protein>
<dbReference type="SMART" id="SM00829">
    <property type="entry name" value="PKS_ER"/>
    <property type="match status" value="1"/>
</dbReference>
<dbReference type="CDD" id="cd00833">
    <property type="entry name" value="PKS"/>
    <property type="match status" value="1"/>
</dbReference>
<keyword evidence="3" id="KW-0808">Transferase</keyword>
<dbReference type="PROSITE" id="PS52004">
    <property type="entry name" value="KS3_2"/>
    <property type="match status" value="1"/>
</dbReference>
<evidence type="ECO:0000256" key="4">
    <source>
        <dbReference type="ARBA" id="ARBA00022857"/>
    </source>
</evidence>
<dbReference type="InterPro" id="IPR036736">
    <property type="entry name" value="ACP-like_sf"/>
</dbReference>
<keyword evidence="2" id="KW-0597">Phosphoprotein</keyword>
<dbReference type="Gene3D" id="3.40.50.720">
    <property type="entry name" value="NAD(P)-binding Rossmann-like Domain"/>
    <property type="match status" value="1"/>
</dbReference>
<keyword evidence="4" id="KW-0521">NADP</keyword>
<dbReference type="PANTHER" id="PTHR43775:SF29">
    <property type="entry name" value="ASPERFURANONE POLYKETIDE SYNTHASE AFOG-RELATED"/>
    <property type="match status" value="1"/>
</dbReference>
<dbReference type="InterPro" id="IPR042104">
    <property type="entry name" value="PKS_dehydratase_sf"/>
</dbReference>
<dbReference type="InterPro" id="IPR057326">
    <property type="entry name" value="KR_dom"/>
</dbReference>
<dbReference type="Pfam" id="PF08242">
    <property type="entry name" value="Methyltransf_12"/>
    <property type="match status" value="1"/>
</dbReference>
<dbReference type="GO" id="GO:0006633">
    <property type="term" value="P:fatty acid biosynthetic process"/>
    <property type="evidence" value="ECO:0007669"/>
    <property type="project" value="InterPro"/>
</dbReference>
<dbReference type="InterPro" id="IPR016039">
    <property type="entry name" value="Thiolase-like"/>
</dbReference>
<dbReference type="InterPro" id="IPR020806">
    <property type="entry name" value="PKS_PP-bd"/>
</dbReference>
<keyword evidence="5" id="KW-0560">Oxidoreductase</keyword>
<dbReference type="Pfam" id="PF02801">
    <property type="entry name" value="Ketoacyl-synt_C"/>
    <property type="match status" value="1"/>
</dbReference>
<dbReference type="Gene3D" id="3.40.50.150">
    <property type="entry name" value="Vaccinia Virus protein VP39"/>
    <property type="match status" value="1"/>
</dbReference>
<dbReference type="InterPro" id="IPR050091">
    <property type="entry name" value="PKS_NRPS_Biosynth_Enz"/>
</dbReference>
<dbReference type="CDD" id="cd05195">
    <property type="entry name" value="enoyl_red"/>
    <property type="match status" value="1"/>
</dbReference>
<dbReference type="GO" id="GO:0004312">
    <property type="term" value="F:fatty acid synthase activity"/>
    <property type="evidence" value="ECO:0007669"/>
    <property type="project" value="TreeGrafter"/>
</dbReference>
<dbReference type="Pfam" id="PF00109">
    <property type="entry name" value="ketoacyl-synt"/>
    <property type="match status" value="1"/>
</dbReference>
<dbReference type="Pfam" id="PF16197">
    <property type="entry name" value="KAsynt_C_assoc"/>
    <property type="match status" value="1"/>
</dbReference>
<name>A0A1X9RKF3_ASPNG</name>
<dbReference type="VEuPathDB" id="FungiDB:M747DRAFT_294293"/>
<dbReference type="Pfam" id="PF14765">
    <property type="entry name" value="PS-DH"/>
    <property type="match status" value="1"/>
</dbReference>
<dbReference type="InterPro" id="IPR009081">
    <property type="entry name" value="PP-bd_ACP"/>
</dbReference>
<dbReference type="InterPro" id="IPR036291">
    <property type="entry name" value="NAD(P)-bd_dom_sf"/>
</dbReference>
<feature type="domain" description="Ketosynthase family 3 (KS3)" evidence="10">
    <location>
        <begin position="9"/>
        <end position="431"/>
    </location>
</feature>
<dbReference type="SUPFAM" id="SSF52151">
    <property type="entry name" value="FabD/lysophospholipase-like"/>
    <property type="match status" value="1"/>
</dbReference>
<evidence type="ECO:0000256" key="3">
    <source>
        <dbReference type="ARBA" id="ARBA00022679"/>
    </source>
</evidence>
<accession>A0A1X9RKF3</accession>
<dbReference type="InterPro" id="IPR014043">
    <property type="entry name" value="Acyl_transferase_dom"/>
</dbReference>
<dbReference type="Pfam" id="PF08240">
    <property type="entry name" value="ADH_N"/>
    <property type="match status" value="1"/>
</dbReference>
<dbReference type="Pfam" id="PF21089">
    <property type="entry name" value="PKS_DH_N"/>
    <property type="match status" value="1"/>
</dbReference>
<dbReference type="SUPFAM" id="SSF50129">
    <property type="entry name" value="GroES-like"/>
    <property type="match status" value="1"/>
</dbReference>
<dbReference type="SMART" id="SM00822">
    <property type="entry name" value="PKS_KR"/>
    <property type="match status" value="1"/>
</dbReference>
<evidence type="ECO:0000313" key="12">
    <source>
        <dbReference type="EMBL" id="ARQ80491.1"/>
    </source>
</evidence>
<keyword evidence="6" id="KW-0511">Multifunctional enzyme</keyword>
<dbReference type="InterPro" id="IPR049552">
    <property type="entry name" value="PKS_DH_N"/>
</dbReference>
<keyword evidence="7" id="KW-0012">Acyltransferase</keyword>
<dbReference type="SMART" id="SM00827">
    <property type="entry name" value="PKS_AT"/>
    <property type="match status" value="1"/>
</dbReference>
<evidence type="ECO:0000256" key="7">
    <source>
        <dbReference type="ARBA" id="ARBA00023315"/>
    </source>
</evidence>
<dbReference type="InterPro" id="IPR020843">
    <property type="entry name" value="ER"/>
</dbReference>
<dbReference type="VEuPathDB" id="FungiDB:ATCC64974_29660"/>
<dbReference type="PROSITE" id="PS52019">
    <property type="entry name" value="PKS_MFAS_DH"/>
    <property type="match status" value="1"/>
</dbReference>
<dbReference type="VEuPathDB" id="FungiDB:ASPNIDRAFT2_1119988"/>
<dbReference type="Gene3D" id="3.40.366.10">
    <property type="entry name" value="Malonyl-Coenzyme A Acyl Carrier Protein, domain 2"/>
    <property type="match status" value="1"/>
</dbReference>
<dbReference type="InterPro" id="IPR020807">
    <property type="entry name" value="PKS_DH"/>
</dbReference>
<sequence length="2554" mass="277730">MSSAPIPQSEPLAIIGLACKYANGIDSPEALYEQVMAARCMHGAMPSNRMDASFYYHPTSEATGTSYSKGGYFLNCDLNAFDSPFFQLSEIDVMAMDPQQKMLLENVYHALENAGIPLKNAISSPTSVFVGCSNNDHLALANSDLLLSLKGKGTGTSPSILANRVSWFYDFQGTSQTIDTACSSSLVAFHQGCMDVRAGKSAMSIISGINLIEHPGPTLYLSSLGVLSPDGKSMSFDARANGYGRGEGVGTVIVKPLQAALRDGNRIRAIVRSTGSNQDGRTPGITVPNPSAQERLIHDVYRVADLDPRRTGYVEAHGTGTQVGDPLEVQAILAALGVARDSPLYVGSVKSVLGHLEGGAGLAGLISATLAVESKMIPPVAGLQSLNPKIPQRDDLKFAREATPWPRWDVRRASINSFGFGGTNAHAVVEDVEGFFADLFGQYIPGALPAPEVDTSLETTPMLSKPLMSGNASNQSVQSWSTSRLFVISAFDEAGIQRNTSALAEYLDSKSTTADTDGEDRLLNNLCHTLNEKRTRFDWRSYHVADSIASLRESLQHSRAIRQSSAPKPIRFVFTGQGANWAGMACDMLKYPLFRRRIQEAAAYLRELGSGWDLFERMTSKAGELDEPTFAQSSCVAVQVALVDLLASWKVVPETVVGHSSGEIAAAYCAGHISRQAAWKVAFCRGKVCARRTDGQGRMLAAAMPVHQLERVVARVNKGQPTSVKIGCYNSPRNLTLTGRYDDILRLKLELDDVGALNRMLPVKVAYHSDYMQDAAPEYLSLLGEILDGGDTIHKDASIQMISSVTGQPVPAGDVQQASYWVKNLVSPVRFCTALLASMEFPGTTGKREDTLIEIGPHSTLRSAIKESFAEVPEYQSVQYGSLLKRYETNGSTILHTLGMMFCSGHEISLAAINDRRVGTRKIPMLLTGLPGYAFDHSRSVRGTSRRIEQVKFPTYNRHELLGVPVEDSNPYEQRWRNVLRPDDLPWLRMNRMKGQIHFPGVAYILMATEALQQRVARTMTIPRVRIANMSILAPLQVPDSPSGVEIQVSIYPTNVRANGATDWATFRIISYDTAEKTWVEHCVGSVRAETGPPDLCVNTALRKQCAEPVDIAQMYHGFTAAGMDFGENLRNIQAMKVSPDRTACTATITAPSIAPQAHDQYPLHPCSFESILHALLYLCEASQSPMVTNYIEEVVIVNPNDTGAREFESFARRQRTSATTWTCDVSITTNVGDQDIQIKGLDLVQLPANNDDAVDAESFYTVNWRPDVKLLASADALHNSAPVDAAQHLPTFDEHEGYQLASAIFLQEAKEYVTRTGLPPLPTHHQAFMDWMEEEYQSINNGTTPLLDKSLLDGIRADPDRRKSLLDRVARQSARGELLVRVGTRMIDILEQKIDCLEVMFGPDNLMERTYEEGLPGQIAPAVAGYLHCLAHAQTGIKILEVGAGTGSATKVMLDSLRPTEAQDGGGLVSSVSSYDFTDISAAFFEKARARFHDWADILRPKLLNIEQDPAAQGFELGSYDLVIATHVLHATADLNVSLKNIRALLKEGGDLIVIENIQPKFMCSQLPFGLLPGWWRSVEPYRKTNPLILKEHWTEELQNAGLRPRLIINDTDDGINEMSAFVASPMPKVLDGSQPCSIIYSSTYPGQQQLALEVADRLPRSCTAAVVDLADISLDHSDTVGIVLVGCQGLDLSELTSSEYDRVKFILTSFQKLLWVTCDPTDVPKSALATGLVRSTRWEREHDNVNIILLSVSLSRPTPLTISSEIVRLCENAFISCKRVPPNSEYRIEGSNGVLLTNRLFPAAGINECIGLGSRPRSRQVPLGTVDHPIKLTSIGSQQPNGFHFIEDPQAHEPLDPDEVKIRIHAAGLDEEDADQLSRLIPGHGFGDQGSGTVVEIGHGVQGIQVGDQVMALRTGPSCALQTFFRTHSATVAKIPDGIRLSDAAALPLPWVTAYHSLVTVARLDSQEKVLIHPAIGATGQAAVQVASMLGATVYATVETDAQRQTLAEYGVEESHILDSASVEKQFGTQTSTQGVDVLLNLRRDGLEFLHLSCLSPFGRLVDISGSRAFPSQVNSPSNQSYYRVNMRELSQLKPESIRQTLRTVAQLLASPTIRPVAPFRVGYSQLQRVLSEIRRGSRGPWVIQPLPNDPIPVALKPLGSHQFDPSASYLLIGGFGGLGRSVARWMHHRGAKHFIFFSRSGASSAAARELCADLRAAGCAVSDMICDTTDAQAVAKAMAQCEASMPPIRGCLQASMVLEDSMLSNMDHTRFLGAITPKVQGTINVASALAPIKSNLDFFVMLSSSAGIVGNRGQANYAAANTFLDAFAGQLVTQGYPATSVSLGSVLSVGWVAENQHKLRIAFAFGALSEDLLLSILEYHMDPAWGAAQSIQTCHTVVGVRSARDFQRQSIPLPGFMAHPLFSPLLAIAGRSQTAEQAAEAPVSQGLREASSMEAAVEVVTRAIVHKLARIMALSVQEIDPQRSLGSYGVDSLVTVDLKAWFQREVGVSIGSGELLGEMAMTQLAQQAADASQFLPAELRGKLRKNTDIHV</sequence>
<dbReference type="PROSITE" id="PS50075">
    <property type="entry name" value="CARRIER"/>
    <property type="match status" value="1"/>
</dbReference>
<dbReference type="InterPro" id="IPR032821">
    <property type="entry name" value="PKS_assoc"/>
</dbReference>
<dbReference type="Pfam" id="PF00698">
    <property type="entry name" value="Acyl_transf_1"/>
    <property type="match status" value="1"/>
</dbReference>
<dbReference type="Gene3D" id="3.10.129.110">
    <property type="entry name" value="Polyketide synthase dehydratase"/>
    <property type="match status" value="1"/>
</dbReference>
<dbReference type="InterPro" id="IPR014030">
    <property type="entry name" value="Ketoacyl_synth_N"/>
</dbReference>
<dbReference type="Gene3D" id="3.90.180.10">
    <property type="entry name" value="Medium-chain alcohol dehydrogenases, catalytic domain"/>
    <property type="match status" value="1"/>
</dbReference>
<dbReference type="SUPFAM" id="SSF51735">
    <property type="entry name" value="NAD(P)-binding Rossmann-fold domains"/>
    <property type="match status" value="2"/>
</dbReference>
<dbReference type="InterPro" id="IPR029063">
    <property type="entry name" value="SAM-dependent_MTases_sf"/>
</dbReference>
<keyword evidence="1" id="KW-0596">Phosphopantetheine</keyword>
<evidence type="ECO:0000256" key="5">
    <source>
        <dbReference type="ARBA" id="ARBA00023002"/>
    </source>
</evidence>
<dbReference type="InterPro" id="IPR013217">
    <property type="entry name" value="Methyltransf_12"/>
</dbReference>
<dbReference type="SMART" id="SM00823">
    <property type="entry name" value="PKS_PP"/>
    <property type="match status" value="1"/>
</dbReference>
<dbReference type="InterPro" id="IPR020841">
    <property type="entry name" value="PKS_Beta-ketoAc_synthase_dom"/>
</dbReference>
<feature type="domain" description="Carrier" evidence="9">
    <location>
        <begin position="2458"/>
        <end position="2535"/>
    </location>
</feature>
<evidence type="ECO:0000256" key="2">
    <source>
        <dbReference type="ARBA" id="ARBA00022553"/>
    </source>
</evidence>
<dbReference type="SMART" id="SM00825">
    <property type="entry name" value="PKS_KS"/>
    <property type="match status" value="1"/>
</dbReference>
<dbReference type="Gene3D" id="3.40.47.10">
    <property type="match status" value="1"/>
</dbReference>
<feature type="region of interest" description="N-terminal hotdog fold" evidence="8">
    <location>
        <begin position="959"/>
        <end position="1094"/>
    </location>
</feature>
<dbReference type="Pfam" id="PF23297">
    <property type="entry name" value="ACP_SdgA_C"/>
    <property type="match status" value="1"/>
</dbReference>
<dbReference type="VEuPathDB" id="FungiDB:An15g07920"/>
<dbReference type="GO" id="GO:0044550">
    <property type="term" value="P:secondary metabolite biosynthetic process"/>
    <property type="evidence" value="ECO:0007669"/>
    <property type="project" value="TreeGrafter"/>
</dbReference>
<proteinExistence type="predicted"/>
<evidence type="ECO:0000256" key="6">
    <source>
        <dbReference type="ARBA" id="ARBA00023268"/>
    </source>
</evidence>
<evidence type="ECO:0000259" key="10">
    <source>
        <dbReference type="PROSITE" id="PS52004"/>
    </source>
</evidence>
<dbReference type="InterPro" id="IPR016035">
    <property type="entry name" value="Acyl_Trfase/lysoPLipase"/>
</dbReference>
<dbReference type="GO" id="GO:0031177">
    <property type="term" value="F:phosphopantetheine binding"/>
    <property type="evidence" value="ECO:0007669"/>
    <property type="project" value="InterPro"/>
</dbReference>
<dbReference type="InterPro" id="IPR049900">
    <property type="entry name" value="PKS_mFAS_DH"/>
</dbReference>
<feature type="region of interest" description="C-terminal hotdog fold" evidence="8">
    <location>
        <begin position="1107"/>
        <end position="1253"/>
    </location>
</feature>
<gene>
    <name evidence="12" type="primary">PKS</name>
</gene>
<dbReference type="SUPFAM" id="SSF53335">
    <property type="entry name" value="S-adenosyl-L-methionine-dependent methyltransferases"/>
    <property type="match status" value="1"/>
</dbReference>
<dbReference type="GO" id="GO:0004315">
    <property type="term" value="F:3-oxoacyl-[acyl-carrier-protein] synthase activity"/>
    <property type="evidence" value="ECO:0007669"/>
    <property type="project" value="InterPro"/>
</dbReference>
<dbReference type="Pfam" id="PF08659">
    <property type="entry name" value="KR"/>
    <property type="match status" value="1"/>
</dbReference>
<evidence type="ECO:0000259" key="9">
    <source>
        <dbReference type="PROSITE" id="PS50075"/>
    </source>
</evidence>
<dbReference type="PROSITE" id="PS00606">
    <property type="entry name" value="KS3_1"/>
    <property type="match status" value="1"/>
</dbReference>
<dbReference type="InterPro" id="IPR013154">
    <property type="entry name" value="ADH-like_N"/>
</dbReference>
<evidence type="ECO:0000259" key="11">
    <source>
        <dbReference type="PROSITE" id="PS52019"/>
    </source>
</evidence>
<evidence type="ECO:0000256" key="1">
    <source>
        <dbReference type="ARBA" id="ARBA00022450"/>
    </source>
</evidence>
<reference evidence="12" key="1">
    <citation type="submission" date="2016-07" db="EMBL/GenBank/DDBJ databases">
        <title>Characterization and disruption of the polyketide synthase gene involved in ochratoxin A biosynthesis in Aspergillus niger.</title>
        <authorList>
            <person name="Zhu L."/>
        </authorList>
    </citation>
    <scope>NUCLEOTIDE SEQUENCE</scope>
    <source>
        <strain evidence="12">1062</strain>
    </source>
</reference>
<dbReference type="CDD" id="cd02440">
    <property type="entry name" value="AdoMet_MTases"/>
    <property type="match status" value="1"/>
</dbReference>